<evidence type="ECO:0000313" key="1">
    <source>
        <dbReference type="EMBL" id="CAG8848401.1"/>
    </source>
</evidence>
<reference evidence="1" key="1">
    <citation type="submission" date="2021-06" db="EMBL/GenBank/DDBJ databases">
        <authorList>
            <person name="Kallberg Y."/>
            <person name="Tangrot J."/>
            <person name="Rosling A."/>
        </authorList>
    </citation>
    <scope>NUCLEOTIDE SEQUENCE</scope>
    <source>
        <strain evidence="1">MA461A</strain>
    </source>
</reference>
<proteinExistence type="predicted"/>
<dbReference type="Proteomes" id="UP000789920">
    <property type="component" value="Unassembled WGS sequence"/>
</dbReference>
<evidence type="ECO:0000313" key="2">
    <source>
        <dbReference type="Proteomes" id="UP000789920"/>
    </source>
</evidence>
<feature type="non-terminal residue" evidence="1">
    <location>
        <position position="43"/>
    </location>
</feature>
<gene>
    <name evidence="1" type="ORF">RPERSI_LOCUS35107</name>
</gene>
<organism evidence="1 2">
    <name type="scientific">Racocetra persica</name>
    <dbReference type="NCBI Taxonomy" id="160502"/>
    <lineage>
        <taxon>Eukaryota</taxon>
        <taxon>Fungi</taxon>
        <taxon>Fungi incertae sedis</taxon>
        <taxon>Mucoromycota</taxon>
        <taxon>Glomeromycotina</taxon>
        <taxon>Glomeromycetes</taxon>
        <taxon>Diversisporales</taxon>
        <taxon>Gigasporaceae</taxon>
        <taxon>Racocetra</taxon>
    </lineage>
</organism>
<keyword evidence="2" id="KW-1185">Reference proteome</keyword>
<comment type="caution">
    <text evidence="1">The sequence shown here is derived from an EMBL/GenBank/DDBJ whole genome shotgun (WGS) entry which is preliminary data.</text>
</comment>
<protein>
    <submittedName>
        <fullName evidence="1">26425_t:CDS:1</fullName>
    </submittedName>
</protein>
<dbReference type="EMBL" id="CAJVQC010160518">
    <property type="protein sequence ID" value="CAG8848401.1"/>
    <property type="molecule type" value="Genomic_DNA"/>
</dbReference>
<name>A0ACA9ST87_9GLOM</name>
<accession>A0ACA9ST87</accession>
<feature type="non-terminal residue" evidence="1">
    <location>
        <position position="1"/>
    </location>
</feature>
<sequence>TSNDVSISEDDGDNDFVLGIWVRDITHKFQGCPETEKCHDCYS</sequence>